<keyword evidence="1" id="KW-0255">Endonuclease</keyword>
<evidence type="ECO:0000259" key="2">
    <source>
        <dbReference type="Pfam" id="PF05876"/>
    </source>
</evidence>
<keyword evidence="5" id="KW-1185">Reference proteome</keyword>
<keyword evidence="1" id="KW-0231">Viral genome packaging</keyword>
<comment type="subcellular location">
    <subcellularLocation>
        <location evidence="1">Host cytoplasm</location>
    </subcellularLocation>
    <text evidence="1">The terminase lies at a unique vertex of the procapsid during viral DNA packaging.</text>
</comment>
<dbReference type="InterPro" id="IPR046453">
    <property type="entry name" value="GpA_ATPase"/>
</dbReference>
<dbReference type="GO" id="GO:0030430">
    <property type="term" value="C:host cell cytoplasm"/>
    <property type="evidence" value="ECO:0007669"/>
    <property type="project" value="UniProtKB-SubCell"/>
</dbReference>
<keyword evidence="1" id="KW-0547">Nucleotide-binding</keyword>
<sequence length="682" mass="77493">MELAALLKPAEHISVSDAATQYRKLNNPGAYIGDWDNALVPYMIEPMNELNSPEFEGEAFVGGAQSSKTDSLLLNWLTHTVICDPMDMTIYSPSTAAARDFAERRIGRLHRDSPMVGKALRGDRNADNKMDKQYASGMMLTLSWPSPIEFAGKPIPKVGITDYDRIDDDIEGDGNAYDLASKRTTTFGSYAMTLAESSPSKPITDPKWIPKTPHEAPPATGIFALYNRGDRRRYYWKCPSCAKRFEALFEHLQWDEKENEAEASATVRMVCPLCQHHISPDEKFDLNLEGRWLKEGQYFDENDQPAGPARRSKIASFWLRGVAAAFMKWRQLVENYLIAKKEYENTGDEGGLQKFFNNDLAEVYIPKSLFSDRLPEVLKSRSEPLPEKMVPPEVRFLQATVDVQKNMFIVQVFGVCPGRPFDLLVIDRFRIMYSKREDPNAPGQMQWVKPSSYVEDWELLVDEVMDKAYPLQEDPSRQMRIKLTVCDSGGYSKGKGESVTDKAYDFYRLLRERNQHGRFHLLKGDPSPNAPLTRITYPLAQKKDKLQVARGDVPVLLINTNQMKDALSGRLDCVEPGKGMLRFPDWLPNWFYSELCAEVRTPKGWENPSHTRNEATDLTCYAMAGCMSELLGVHHLDWNNPPRWAATHDRNDMITSTDLPLAFDEVKSQSYSFADFGRQLAG</sequence>
<accession>A0A858WJU1</accession>
<dbReference type="HAMAP" id="MF_04144">
    <property type="entry name" value="TERL_LAMBDA"/>
    <property type="match status" value="1"/>
</dbReference>
<dbReference type="PANTHER" id="PTHR34413">
    <property type="entry name" value="PROPHAGE TAIL FIBER ASSEMBLY PROTEIN HOMOLOG TFAE-RELATED-RELATED"/>
    <property type="match status" value="1"/>
</dbReference>
<feature type="binding site" evidence="1">
    <location>
        <position position="402"/>
    </location>
    <ligand>
        <name>Mg(2+)</name>
        <dbReference type="ChEBI" id="CHEBI:18420"/>
        <note>catalytic; for nuclease activity</note>
    </ligand>
</feature>
<dbReference type="GO" id="GO:0019073">
    <property type="term" value="P:viral DNA genome packaging"/>
    <property type="evidence" value="ECO:0007669"/>
    <property type="project" value="UniProtKB-UniRule"/>
</dbReference>
<dbReference type="Pfam" id="PF20454">
    <property type="entry name" value="GpA_nuclease"/>
    <property type="match status" value="1"/>
</dbReference>
<comment type="cofactor">
    <cofactor evidence="1">
        <name>Mg(2+)</name>
        <dbReference type="ChEBI" id="CHEBI:18420"/>
    </cofactor>
</comment>
<name>A0A858WJU1_9CAUD</name>
<comment type="similarity">
    <text evidence="1">Belongs to the lambdavirus large terminase family.</text>
</comment>
<dbReference type="GO" id="GO:0005524">
    <property type="term" value="F:ATP binding"/>
    <property type="evidence" value="ECO:0007669"/>
    <property type="project" value="UniProtKB-UniRule"/>
</dbReference>
<gene>
    <name evidence="4" type="ORF">XccvBFoX4_gp16</name>
</gene>
<feature type="domain" description="Phage terminase large subunit GpA ATPase" evidence="2">
    <location>
        <begin position="32"/>
        <end position="292"/>
    </location>
</feature>
<dbReference type="GO" id="GO:0009036">
    <property type="term" value="F:type II site-specific deoxyribonuclease activity"/>
    <property type="evidence" value="ECO:0007669"/>
    <property type="project" value="UniProtKB-UniRule"/>
</dbReference>
<comment type="catalytic activity">
    <reaction evidence="1">
        <text>Endonucleolytic cleavage of DNA to give specific double-stranded fragments with terminal 5'-phosphates.</text>
        <dbReference type="EC" id="3.1.21.4"/>
    </reaction>
</comment>
<keyword evidence="1" id="KW-1035">Host cytoplasm</keyword>
<evidence type="ECO:0000256" key="1">
    <source>
        <dbReference type="HAMAP-Rule" id="MF_04144"/>
    </source>
</evidence>
<comment type="function">
    <text evidence="1">The terminase large subunit acts as an ATP driven molecular motor necessary for viral DNA translocation into empty capsids and as an endonuclease that cuts the viral genome from the concetamer to initiate and to end the packaging reaction. The terminase lies at a unique vertex of the procapsid and is composed of two subunits, a small terminase subunit involved in viral DNA recognition, and a large terminase subunit possessing endonucleolytic and ATPase activities (DNA maturation and packaging). The endonuclease activity cleaves the viral DNA generating 5'overhangs. The strand separation activity separates the cohesive ends generating the single-stranded 'sticky' ends of the mature genome. The DNA-terminase complex binds to the portal of the procapsid thereby activating the translocase activity of the terminase. The terminase packages the viral DNA into the procapsid until the next concatemer reaches the complex. The downstream site is then cut generating the mature right end of the genome, the heterotrimer undocks from the DNA-filled head and remains bound to the left end of concatemer's next genome.</text>
</comment>
<keyword evidence="1" id="KW-0067">ATP-binding</keyword>
<keyword evidence="1" id="KW-0460">Magnesium</keyword>
<evidence type="ECO:0000259" key="3">
    <source>
        <dbReference type="Pfam" id="PF20454"/>
    </source>
</evidence>
<dbReference type="EC" id="3.6.4.-" evidence="1"/>
<keyword evidence="1" id="KW-0378">Hydrolase</keyword>
<comment type="caution">
    <text evidence="1">Lacks conserved residue(s) required for the propagation of feature annotation.</text>
</comment>
<dbReference type="GO" id="GO:0016887">
    <property type="term" value="F:ATP hydrolysis activity"/>
    <property type="evidence" value="ECO:0007669"/>
    <property type="project" value="UniProtKB-UniRule"/>
</dbReference>
<keyword evidence="1" id="KW-0479">Metal-binding</keyword>
<dbReference type="InterPro" id="IPR046454">
    <property type="entry name" value="GpA_endonuclease"/>
</dbReference>
<dbReference type="Pfam" id="PF05876">
    <property type="entry name" value="GpA_ATPase"/>
    <property type="match status" value="1"/>
</dbReference>
<feature type="domain" description="Terminase large subunit GpA endonuclease" evidence="3">
    <location>
        <begin position="314"/>
        <end position="638"/>
    </location>
</feature>
<comment type="domain">
    <text evidence="1">The N-terminus is involved in the formation of the heterotrimer with the small subunit. The N-terminus part contains the translocase activity involved in DNA packaging. At the N-terminus, there is a high affinity ATPase center that is probably needed for the packaging activity. The Walker A motif of the ATPase center is responsible for interacting with the ATP phosphate and the Q motif governs force generation and the interaction with DNA. The C-terminus contains the site specific endonuclease (cos-cleavage) and strand separation activities required for genome maturation. A second ATPase catalytic site regulates the genome maturation. The C-terminus very end is involved in binding to the procapsid. Contains a basic leucine zipper (bZIP) that may be involved in the formation of the terminase.</text>
</comment>
<comment type="subunit">
    <text evidence="1">Interacts (via N-terminus) with the terminase small subunit (via C-terminus); the active complex is probably heterooligomeric. Interacts (via C-terminus) with the portal protein; this interaction allows the packaging of viral DNA.</text>
</comment>
<dbReference type="InterPro" id="IPR008866">
    <property type="entry name" value="Phage_lambda_GpA-like"/>
</dbReference>
<keyword evidence="1" id="KW-1188">Viral release from host cell</keyword>
<proteinExistence type="inferred from homology"/>
<organism evidence="4 5">
    <name type="scientific">Xanthomonas phage FoX4</name>
    <dbReference type="NCBI Taxonomy" id="2723900"/>
    <lineage>
        <taxon>Viruses</taxon>
        <taxon>Duplodnaviria</taxon>
        <taxon>Heunggongvirae</taxon>
        <taxon>Uroviricota</taxon>
        <taxon>Caudoviricetes</taxon>
        <taxon>Foxquatrovirus</taxon>
        <taxon>Foxquatrovirus fox4</taxon>
    </lineage>
</organism>
<dbReference type="EC" id="3.1.21.4" evidence="1"/>
<dbReference type="InterPro" id="IPR051220">
    <property type="entry name" value="TFA_Chaperone"/>
</dbReference>
<dbReference type="Proteomes" id="UP000671952">
    <property type="component" value="Segment"/>
</dbReference>
<evidence type="ECO:0000313" key="5">
    <source>
        <dbReference type="Proteomes" id="UP000671952"/>
    </source>
</evidence>
<protein>
    <recommendedName>
        <fullName evidence="1">Terminase, large subunit</fullName>
    </recommendedName>
    <alternativeName>
        <fullName evidence="1">DNA-packaging protein</fullName>
    </alternativeName>
    <alternativeName>
        <fullName evidence="1">Large terminase protein</fullName>
    </alternativeName>
    <domain>
        <recommendedName>
            <fullName evidence="1">Endonuclease</fullName>
            <ecNumber evidence="1">3.1.21.4</ecNumber>
        </recommendedName>
    </domain>
    <domain>
        <recommendedName>
            <fullName evidence="1">ATPase</fullName>
            <ecNumber evidence="1">3.6.4.-</ecNumber>
        </recommendedName>
    </domain>
</protein>
<evidence type="ECO:0000313" key="4">
    <source>
        <dbReference type="EMBL" id="QJI52970.1"/>
    </source>
</evidence>
<dbReference type="GO" id="GO:0046872">
    <property type="term" value="F:metal ion binding"/>
    <property type="evidence" value="ECO:0007669"/>
    <property type="project" value="UniProtKB-UniRule"/>
</dbReference>
<dbReference type="PANTHER" id="PTHR34413:SF2">
    <property type="entry name" value="PROPHAGE TAIL FIBER ASSEMBLY PROTEIN HOMOLOG TFAE-RELATED"/>
    <property type="match status" value="1"/>
</dbReference>
<dbReference type="EMBL" id="MT161385">
    <property type="protein sequence ID" value="QJI52970.1"/>
    <property type="molecule type" value="Genomic_DNA"/>
</dbReference>
<reference evidence="4" key="1">
    <citation type="submission" date="2020-03" db="EMBL/GenBank/DDBJ databases">
        <title>Development of an integrated pest management strategy to control Xanthomonas campestris pv. campestris by using bacteriophages.</title>
        <authorList>
            <person name="Holtappels D."/>
            <person name="Rombouts S."/>
            <person name="Lavigne R."/>
            <person name="Wagemans J."/>
        </authorList>
    </citation>
    <scope>NUCLEOTIDE SEQUENCE</scope>
</reference>
<dbReference type="GO" id="GO:0098009">
    <property type="term" value="C:viral terminase, large subunit"/>
    <property type="evidence" value="ECO:0007669"/>
    <property type="project" value="UniProtKB-UniRule"/>
</dbReference>
<keyword evidence="1" id="KW-0540">Nuclease</keyword>